<dbReference type="RefSeq" id="XP_001889993.1">
    <property type="nucleotide sequence ID" value="XM_001889958.1"/>
</dbReference>
<name>B0E1D6_LACBS</name>
<dbReference type="GeneID" id="6085659"/>
<protein>
    <submittedName>
        <fullName evidence="1">Predicted protein</fullName>
    </submittedName>
</protein>
<gene>
    <name evidence="1" type="ORF">LACBIDRAFT_335105</name>
</gene>
<dbReference type="AlphaFoldDB" id="B0E1D6"/>
<dbReference type="KEGG" id="lbc:LACBIDRAFT_335105"/>
<reference evidence="1 2" key="1">
    <citation type="journal article" date="2008" name="Nature">
        <title>The genome of Laccaria bicolor provides insights into mycorrhizal symbiosis.</title>
        <authorList>
            <person name="Martin F."/>
            <person name="Aerts A."/>
            <person name="Ahren D."/>
            <person name="Brun A."/>
            <person name="Danchin E.G.J."/>
            <person name="Duchaussoy F."/>
            <person name="Gibon J."/>
            <person name="Kohler A."/>
            <person name="Lindquist E."/>
            <person name="Pereda V."/>
            <person name="Salamov A."/>
            <person name="Shapiro H.J."/>
            <person name="Wuyts J."/>
            <person name="Blaudez D."/>
            <person name="Buee M."/>
            <person name="Brokstein P."/>
            <person name="Canbaeck B."/>
            <person name="Cohen D."/>
            <person name="Courty P.E."/>
            <person name="Coutinho P.M."/>
            <person name="Delaruelle C."/>
            <person name="Detter J.C."/>
            <person name="Deveau A."/>
            <person name="DiFazio S."/>
            <person name="Duplessis S."/>
            <person name="Fraissinet-Tachet L."/>
            <person name="Lucic E."/>
            <person name="Frey-Klett P."/>
            <person name="Fourrey C."/>
            <person name="Feussner I."/>
            <person name="Gay G."/>
            <person name="Grimwood J."/>
            <person name="Hoegger P.J."/>
            <person name="Jain P."/>
            <person name="Kilaru S."/>
            <person name="Labbe J."/>
            <person name="Lin Y.C."/>
            <person name="Legue V."/>
            <person name="Le Tacon F."/>
            <person name="Marmeisse R."/>
            <person name="Melayah D."/>
            <person name="Montanini B."/>
            <person name="Muratet M."/>
            <person name="Nehls U."/>
            <person name="Niculita-Hirzel H."/>
            <person name="Oudot-Le Secq M.P."/>
            <person name="Peter M."/>
            <person name="Quesneville H."/>
            <person name="Rajashekar B."/>
            <person name="Reich M."/>
            <person name="Rouhier N."/>
            <person name="Schmutz J."/>
            <person name="Yin T."/>
            <person name="Chalot M."/>
            <person name="Henrissat B."/>
            <person name="Kuees U."/>
            <person name="Lucas S."/>
            <person name="Van de Peer Y."/>
            <person name="Podila G.K."/>
            <person name="Polle A."/>
            <person name="Pukkila P.J."/>
            <person name="Richardson P.M."/>
            <person name="Rouze P."/>
            <person name="Sanders I.R."/>
            <person name="Stajich J.E."/>
            <person name="Tunlid A."/>
            <person name="Tuskan G."/>
            <person name="Grigoriev I.V."/>
        </authorList>
    </citation>
    <scope>NUCLEOTIDE SEQUENCE [LARGE SCALE GENOMIC DNA]</scope>
    <source>
        <strain evidence="2">S238N-H82 / ATCC MYA-4686</strain>
    </source>
</reference>
<organism evidence="2">
    <name type="scientific">Laccaria bicolor (strain S238N-H82 / ATCC MYA-4686)</name>
    <name type="common">Bicoloured deceiver</name>
    <name type="synonym">Laccaria laccata var. bicolor</name>
    <dbReference type="NCBI Taxonomy" id="486041"/>
    <lineage>
        <taxon>Eukaryota</taxon>
        <taxon>Fungi</taxon>
        <taxon>Dikarya</taxon>
        <taxon>Basidiomycota</taxon>
        <taxon>Agaricomycotina</taxon>
        <taxon>Agaricomycetes</taxon>
        <taxon>Agaricomycetidae</taxon>
        <taxon>Agaricales</taxon>
        <taxon>Agaricineae</taxon>
        <taxon>Hydnangiaceae</taxon>
        <taxon>Laccaria</taxon>
    </lineage>
</organism>
<dbReference type="Proteomes" id="UP000001194">
    <property type="component" value="Unassembled WGS sequence"/>
</dbReference>
<sequence length="112" mass="12704">MAMALKRALTAHGEDDVARQRMCHVVHTATTHTFIAVHNGAASSESKLGSRADQPHALHQSCNRGWWIDAKEEWGAFEMREWRKEGEAVAREGASASNKRFFWLLFHVVYNV</sequence>
<accession>B0E1D6</accession>
<dbReference type="InParanoid" id="B0E1D6"/>
<evidence type="ECO:0000313" key="1">
    <source>
        <dbReference type="EMBL" id="EDQ99347.1"/>
    </source>
</evidence>
<dbReference type="EMBL" id="DS547166">
    <property type="protein sequence ID" value="EDQ99347.1"/>
    <property type="molecule type" value="Genomic_DNA"/>
</dbReference>
<evidence type="ECO:0000313" key="2">
    <source>
        <dbReference type="Proteomes" id="UP000001194"/>
    </source>
</evidence>
<dbReference type="OrthoDB" id="10451703at2759"/>
<keyword evidence="2" id="KW-1185">Reference proteome</keyword>
<proteinExistence type="predicted"/>
<dbReference type="HOGENOM" id="CLU_2146307_0_0_1"/>